<accession>A0A2N0T1S3</accession>
<reference evidence="2 3" key="1">
    <citation type="submission" date="2017-12" db="EMBL/GenBank/DDBJ databases">
        <title>Bifidobacterium longum APC/DPC strains.</title>
        <authorList>
            <person name="Arboleya S."/>
        </authorList>
    </citation>
    <scope>NUCLEOTIDE SEQUENCE [LARGE SCALE GENOMIC DNA]</scope>
    <source>
        <strain evidence="2 3">APC1503</strain>
    </source>
</reference>
<comment type="caution">
    <text evidence="2">The sequence shown here is derived from an EMBL/GenBank/DDBJ whole genome shotgun (WGS) entry which is preliminary data.</text>
</comment>
<evidence type="ECO:0000313" key="2">
    <source>
        <dbReference type="EMBL" id="PKC89357.1"/>
    </source>
</evidence>
<dbReference type="RefSeq" id="WP_214650427.1">
    <property type="nucleotide sequence ID" value="NZ_PJDT01000014.1"/>
</dbReference>
<name>A0A2N0T1S3_BIFLN</name>
<gene>
    <name evidence="2" type="ORF">APC1503_0950</name>
</gene>
<dbReference type="AlphaFoldDB" id="A0A2N0T1S3"/>
<dbReference type="Proteomes" id="UP000232654">
    <property type="component" value="Unassembled WGS sequence"/>
</dbReference>
<sequence length="167" mass="18774">MSHLYDGEQPEETHLFDDVETEPRITDDLLHRDMIVVQPMKPYETPYGSGTVPDGDASYCYCSFEPRINKNSTFSKNWAQDTTPQTTGGLREDALAIVLAPEWHGDINTQFWLDNACYEVDGPPMEMRHASDAAHHWNITARCIGHATEDNGLKPPVPPEGSRTWGT</sequence>
<feature type="region of interest" description="Disordered" evidence="1">
    <location>
        <begin position="148"/>
        <end position="167"/>
    </location>
</feature>
<evidence type="ECO:0000256" key="1">
    <source>
        <dbReference type="SAM" id="MobiDB-lite"/>
    </source>
</evidence>
<proteinExistence type="predicted"/>
<evidence type="ECO:0000313" key="3">
    <source>
        <dbReference type="Proteomes" id="UP000232654"/>
    </source>
</evidence>
<dbReference type="EMBL" id="PJDT01000014">
    <property type="protein sequence ID" value="PKC89357.1"/>
    <property type="molecule type" value="Genomic_DNA"/>
</dbReference>
<organism evidence="2 3">
    <name type="scientific">Bifidobacterium longum</name>
    <dbReference type="NCBI Taxonomy" id="216816"/>
    <lineage>
        <taxon>Bacteria</taxon>
        <taxon>Bacillati</taxon>
        <taxon>Actinomycetota</taxon>
        <taxon>Actinomycetes</taxon>
        <taxon>Bifidobacteriales</taxon>
        <taxon>Bifidobacteriaceae</taxon>
        <taxon>Bifidobacterium</taxon>
    </lineage>
</organism>
<protein>
    <submittedName>
        <fullName evidence="2">Uncharacterized protein</fullName>
    </submittedName>
</protein>